<gene>
    <name evidence="6" type="ORF">SAMN00017477_0313</name>
</gene>
<feature type="binding site" evidence="4">
    <location>
        <begin position="133"/>
        <end position="141"/>
    </location>
    <ligand>
        <name>ATP</name>
        <dbReference type="ChEBI" id="CHEBI:30616"/>
    </ligand>
</feature>
<keyword evidence="5" id="KW-0479">Metal-binding</keyword>
<comment type="cofactor">
    <cofactor evidence="5">
        <name>Mg(2+)</name>
        <dbReference type="ChEBI" id="CHEBI:18420"/>
    </cofactor>
</comment>
<evidence type="ECO:0000256" key="3">
    <source>
        <dbReference type="ARBA" id="ARBA00022840"/>
    </source>
</evidence>
<dbReference type="Gene3D" id="3.40.50.10420">
    <property type="entry name" value="NagB/RpiA/CoA transferase-like"/>
    <property type="match status" value="1"/>
</dbReference>
<dbReference type="OrthoDB" id="9801938at2"/>
<comment type="catalytic activity">
    <reaction evidence="5">
        <text>(6S)-5-formyl-5,6,7,8-tetrahydrofolate + ATP = (6R)-5,10-methenyltetrahydrofolate + ADP + phosphate</text>
        <dbReference type="Rhea" id="RHEA:10488"/>
        <dbReference type="ChEBI" id="CHEBI:30616"/>
        <dbReference type="ChEBI" id="CHEBI:43474"/>
        <dbReference type="ChEBI" id="CHEBI:57455"/>
        <dbReference type="ChEBI" id="CHEBI:57457"/>
        <dbReference type="ChEBI" id="CHEBI:456216"/>
        <dbReference type="EC" id="6.3.3.2"/>
    </reaction>
</comment>
<keyword evidence="2 4" id="KW-0547">Nucleotide-binding</keyword>
<dbReference type="STRING" id="573058.SAMN00017477_0313"/>
<dbReference type="EMBL" id="FWWR01000009">
    <property type="protein sequence ID" value="SMB81017.1"/>
    <property type="molecule type" value="Genomic_DNA"/>
</dbReference>
<comment type="similarity">
    <text evidence="1 5">Belongs to the 5-formyltetrahydrofolate cyclo-ligase family.</text>
</comment>
<dbReference type="RefSeq" id="WP_084230014.1">
    <property type="nucleotide sequence ID" value="NZ_FWWR01000009.1"/>
</dbReference>
<dbReference type="GO" id="GO:0009396">
    <property type="term" value="P:folic acid-containing compound biosynthetic process"/>
    <property type="evidence" value="ECO:0007669"/>
    <property type="project" value="TreeGrafter"/>
</dbReference>
<dbReference type="NCBIfam" id="TIGR02727">
    <property type="entry name" value="MTHFS_bact"/>
    <property type="match status" value="1"/>
</dbReference>
<protein>
    <recommendedName>
        <fullName evidence="5">5-formyltetrahydrofolate cyclo-ligase</fullName>
        <ecNumber evidence="5">6.3.3.2</ecNumber>
    </recommendedName>
</protein>
<sequence>MDKIQMRRENLKKRKNLTTDYINSASAQIFTNLTNSELYKDSQHIFTFVSYQNEVDTHQFIKKALKDGKNIYVPVVDRETFTMGVSKIENFEDLQPNYMGILEPSEKNINLVDPEILDLVLTPGLAFDLNGYRIGYGGGFYDKFFAALKTNPTRLGIGYSYMLSDELDHDDNDQALDLFLSEDGFTTVGGN</sequence>
<evidence type="ECO:0000313" key="6">
    <source>
        <dbReference type="EMBL" id="SMB81017.1"/>
    </source>
</evidence>
<feature type="binding site" evidence="4">
    <location>
        <position position="54"/>
    </location>
    <ligand>
        <name>substrate</name>
    </ligand>
</feature>
<dbReference type="PANTHER" id="PTHR23407:SF1">
    <property type="entry name" value="5-FORMYLTETRAHYDROFOLATE CYCLO-LIGASE"/>
    <property type="match status" value="1"/>
</dbReference>
<name>A0A1W1UIW5_PEPAS</name>
<dbReference type="GO" id="GO:0005524">
    <property type="term" value="F:ATP binding"/>
    <property type="evidence" value="ECO:0007669"/>
    <property type="project" value="UniProtKB-KW"/>
</dbReference>
<dbReference type="EC" id="6.3.3.2" evidence="5"/>
<feature type="binding site" evidence="4">
    <location>
        <begin position="3"/>
        <end position="7"/>
    </location>
    <ligand>
        <name>ATP</name>
        <dbReference type="ChEBI" id="CHEBI:30616"/>
    </ligand>
</feature>
<dbReference type="PIRSF" id="PIRSF006806">
    <property type="entry name" value="FTHF_cligase"/>
    <property type="match status" value="1"/>
</dbReference>
<dbReference type="SUPFAM" id="SSF100950">
    <property type="entry name" value="NagB/RpiA/CoA transferase-like"/>
    <property type="match status" value="1"/>
</dbReference>
<dbReference type="Proteomes" id="UP000192368">
    <property type="component" value="Unassembled WGS sequence"/>
</dbReference>
<evidence type="ECO:0000256" key="1">
    <source>
        <dbReference type="ARBA" id="ARBA00010638"/>
    </source>
</evidence>
<keyword evidence="5" id="KW-0460">Magnesium</keyword>
<evidence type="ECO:0000256" key="4">
    <source>
        <dbReference type="PIRSR" id="PIRSR006806-1"/>
    </source>
</evidence>
<reference evidence="7" key="1">
    <citation type="submission" date="2017-04" db="EMBL/GenBank/DDBJ databases">
        <authorList>
            <person name="Varghese N."/>
            <person name="Submissions S."/>
        </authorList>
    </citation>
    <scope>NUCLEOTIDE SEQUENCE [LARGE SCALE GENOMIC DNA]</scope>
    <source>
        <strain evidence="7">DSM 20463</strain>
    </source>
</reference>
<keyword evidence="7" id="KW-1185">Reference proteome</keyword>
<dbReference type="InterPro" id="IPR002698">
    <property type="entry name" value="FTHF_cligase"/>
</dbReference>
<keyword evidence="6" id="KW-0436">Ligase</keyword>
<evidence type="ECO:0000256" key="5">
    <source>
        <dbReference type="RuleBase" id="RU361279"/>
    </source>
</evidence>
<evidence type="ECO:0000256" key="2">
    <source>
        <dbReference type="ARBA" id="ARBA00022741"/>
    </source>
</evidence>
<feature type="binding site" evidence="4">
    <location>
        <position position="49"/>
    </location>
    <ligand>
        <name>substrate</name>
    </ligand>
</feature>
<dbReference type="GO" id="GO:0046872">
    <property type="term" value="F:metal ion binding"/>
    <property type="evidence" value="ECO:0007669"/>
    <property type="project" value="UniProtKB-KW"/>
</dbReference>
<evidence type="ECO:0000313" key="7">
    <source>
        <dbReference type="Proteomes" id="UP000192368"/>
    </source>
</evidence>
<dbReference type="PANTHER" id="PTHR23407">
    <property type="entry name" value="ATPASE INHIBITOR/5-FORMYLTETRAHYDROFOLATE CYCLO-LIGASE"/>
    <property type="match status" value="1"/>
</dbReference>
<organism evidence="6 7">
    <name type="scientific">Peptoniphilus asaccharolyticus DSM 20463</name>
    <dbReference type="NCBI Taxonomy" id="573058"/>
    <lineage>
        <taxon>Bacteria</taxon>
        <taxon>Bacillati</taxon>
        <taxon>Bacillota</taxon>
        <taxon>Tissierellia</taxon>
        <taxon>Tissierellales</taxon>
        <taxon>Peptoniphilaceae</taxon>
        <taxon>Peptoniphilus</taxon>
    </lineage>
</organism>
<accession>A0A1W1UIW5</accession>
<dbReference type="Pfam" id="PF01812">
    <property type="entry name" value="5-FTHF_cyc-lig"/>
    <property type="match status" value="1"/>
</dbReference>
<dbReference type="GO" id="GO:0030272">
    <property type="term" value="F:5-formyltetrahydrofolate cyclo-ligase activity"/>
    <property type="evidence" value="ECO:0007669"/>
    <property type="project" value="UniProtKB-EC"/>
</dbReference>
<keyword evidence="3 4" id="KW-0067">ATP-binding</keyword>
<dbReference type="InterPro" id="IPR037171">
    <property type="entry name" value="NagB/RpiA_transferase-like"/>
</dbReference>
<dbReference type="InterPro" id="IPR024185">
    <property type="entry name" value="FTHF_cligase-like_sf"/>
</dbReference>
<dbReference type="AlphaFoldDB" id="A0A1W1UIW5"/>
<dbReference type="GO" id="GO:0035999">
    <property type="term" value="P:tetrahydrofolate interconversion"/>
    <property type="evidence" value="ECO:0007669"/>
    <property type="project" value="TreeGrafter"/>
</dbReference>
<proteinExistence type="inferred from homology"/>